<dbReference type="OrthoDB" id="6468302at2759"/>
<keyword evidence="2" id="KW-1185">Reference proteome</keyword>
<gene>
    <name evidence="1" type="ORF">AVEN_116349_1</name>
</gene>
<comment type="caution">
    <text evidence="1">The sequence shown here is derived from an EMBL/GenBank/DDBJ whole genome shotgun (WGS) entry which is preliminary data.</text>
</comment>
<dbReference type="InterPro" id="IPR036397">
    <property type="entry name" value="RNaseH_sf"/>
</dbReference>
<dbReference type="EMBL" id="BGPR01004864">
    <property type="protein sequence ID" value="GBN04206.1"/>
    <property type="molecule type" value="Genomic_DNA"/>
</dbReference>
<dbReference type="PANTHER" id="PTHR47326:SF1">
    <property type="entry name" value="HTH PSQ-TYPE DOMAIN-CONTAINING PROTEIN"/>
    <property type="match status" value="1"/>
</dbReference>
<name>A0A4Y2KSA7_ARAVE</name>
<dbReference type="Gene3D" id="3.30.420.10">
    <property type="entry name" value="Ribonuclease H-like superfamily/Ribonuclease H"/>
    <property type="match status" value="1"/>
</dbReference>
<accession>A0A4Y2KSA7</accession>
<dbReference type="PANTHER" id="PTHR47326">
    <property type="entry name" value="TRANSPOSABLE ELEMENT TC3 TRANSPOSASE-LIKE PROTEIN"/>
    <property type="match status" value="1"/>
</dbReference>
<sequence length="100" mass="11973">MTAARLETKLRRLVIPDFQQRGILDTLIFIKDRALIGKCVKQLLKQHFTDDWVRCRHFPISWPSRSPDFNPGDFWLWDYRKTTVYCDKINNLVELKNAIH</sequence>
<organism evidence="1 2">
    <name type="scientific">Araneus ventricosus</name>
    <name type="common">Orbweaver spider</name>
    <name type="synonym">Epeira ventricosa</name>
    <dbReference type="NCBI Taxonomy" id="182803"/>
    <lineage>
        <taxon>Eukaryota</taxon>
        <taxon>Metazoa</taxon>
        <taxon>Ecdysozoa</taxon>
        <taxon>Arthropoda</taxon>
        <taxon>Chelicerata</taxon>
        <taxon>Arachnida</taxon>
        <taxon>Araneae</taxon>
        <taxon>Araneomorphae</taxon>
        <taxon>Entelegynae</taxon>
        <taxon>Araneoidea</taxon>
        <taxon>Araneidae</taxon>
        <taxon>Araneus</taxon>
    </lineage>
</organism>
<dbReference type="Proteomes" id="UP000499080">
    <property type="component" value="Unassembled WGS sequence"/>
</dbReference>
<reference evidence="1 2" key="1">
    <citation type="journal article" date="2019" name="Sci. Rep.">
        <title>Orb-weaving spider Araneus ventricosus genome elucidates the spidroin gene catalogue.</title>
        <authorList>
            <person name="Kono N."/>
            <person name="Nakamura H."/>
            <person name="Ohtoshi R."/>
            <person name="Moran D.A.P."/>
            <person name="Shinohara A."/>
            <person name="Yoshida Y."/>
            <person name="Fujiwara M."/>
            <person name="Mori M."/>
            <person name="Tomita M."/>
            <person name="Arakawa K."/>
        </authorList>
    </citation>
    <scope>NUCLEOTIDE SEQUENCE [LARGE SCALE GENOMIC DNA]</scope>
</reference>
<evidence type="ECO:0000313" key="1">
    <source>
        <dbReference type="EMBL" id="GBN04206.1"/>
    </source>
</evidence>
<proteinExistence type="predicted"/>
<dbReference type="GO" id="GO:0003676">
    <property type="term" value="F:nucleic acid binding"/>
    <property type="evidence" value="ECO:0007669"/>
    <property type="project" value="InterPro"/>
</dbReference>
<dbReference type="AlphaFoldDB" id="A0A4Y2KSA7"/>
<protein>
    <submittedName>
        <fullName evidence="1">Uncharacterized protein</fullName>
    </submittedName>
</protein>
<evidence type="ECO:0000313" key="2">
    <source>
        <dbReference type="Proteomes" id="UP000499080"/>
    </source>
</evidence>